<dbReference type="EMBL" id="JAYKXP010000018">
    <property type="protein sequence ID" value="KAK7047828.1"/>
    <property type="molecule type" value="Genomic_DNA"/>
</dbReference>
<dbReference type="Proteomes" id="UP001383192">
    <property type="component" value="Unassembled WGS sequence"/>
</dbReference>
<organism evidence="2 4">
    <name type="scientific">Paramarasmius palmivorus</name>
    <dbReference type="NCBI Taxonomy" id="297713"/>
    <lineage>
        <taxon>Eukaryota</taxon>
        <taxon>Fungi</taxon>
        <taxon>Dikarya</taxon>
        <taxon>Basidiomycota</taxon>
        <taxon>Agaricomycotina</taxon>
        <taxon>Agaricomycetes</taxon>
        <taxon>Agaricomycetidae</taxon>
        <taxon>Agaricales</taxon>
        <taxon>Marasmiineae</taxon>
        <taxon>Marasmiaceae</taxon>
        <taxon>Paramarasmius</taxon>
    </lineage>
</organism>
<sequence length="212" mass="24239">MENYDEERAKKELQLWIEERSRAEHSKANVCKLLEDTKDIRTFECGTPRAWRLITNANEPEEFVFKMQGILVVSELPPFTKYLGRKSNIASLRQGVTLTGLGIPEFDKAVSGIKIGDLLLKRNLPPQGTETLHCIGEFRGVQTVTISNRYFTPQQHAKGEPAVEIPTEIDPHGTLRRVSRLEYVHTQENTVEYERSQNKEKKSLRSSVLSPF</sequence>
<reference evidence="2 4" key="1">
    <citation type="submission" date="2024-01" db="EMBL/GenBank/DDBJ databases">
        <title>A draft genome for a cacao thread blight-causing isolate of Paramarasmius palmivorus.</title>
        <authorList>
            <person name="Baruah I.K."/>
            <person name="Bukari Y."/>
            <person name="Amoako-Attah I."/>
            <person name="Meinhardt L.W."/>
            <person name="Bailey B.A."/>
            <person name="Cohen S.P."/>
        </authorList>
    </citation>
    <scope>NUCLEOTIDE SEQUENCE [LARGE SCALE GENOMIC DNA]</scope>
    <source>
        <strain evidence="2 4">GH-12</strain>
    </source>
</reference>
<accession>A0AAW0CH14</accession>
<keyword evidence="4" id="KW-1185">Reference proteome</keyword>
<comment type="caution">
    <text evidence="2">The sequence shown here is derived from an EMBL/GenBank/DDBJ whole genome shotgun (WGS) entry which is preliminary data.</text>
</comment>
<evidence type="ECO:0000313" key="3">
    <source>
        <dbReference type="EMBL" id="KAK7047828.1"/>
    </source>
</evidence>
<evidence type="ECO:0000313" key="2">
    <source>
        <dbReference type="EMBL" id="KAK7038913.1"/>
    </source>
</evidence>
<evidence type="ECO:0000313" key="4">
    <source>
        <dbReference type="Proteomes" id="UP001383192"/>
    </source>
</evidence>
<proteinExistence type="predicted"/>
<dbReference type="EMBL" id="JAYKXP010000042">
    <property type="protein sequence ID" value="KAK7038913.1"/>
    <property type="molecule type" value="Genomic_DNA"/>
</dbReference>
<gene>
    <name evidence="3" type="ORF">VNI00_006156</name>
    <name evidence="2" type="ORF">VNI00_010547</name>
</gene>
<evidence type="ECO:0000256" key="1">
    <source>
        <dbReference type="SAM" id="MobiDB-lite"/>
    </source>
</evidence>
<feature type="region of interest" description="Disordered" evidence="1">
    <location>
        <begin position="190"/>
        <end position="212"/>
    </location>
</feature>
<name>A0AAW0CH14_9AGAR</name>
<feature type="compositionally biased region" description="Basic and acidic residues" evidence="1">
    <location>
        <begin position="192"/>
        <end position="203"/>
    </location>
</feature>
<dbReference type="AlphaFoldDB" id="A0AAW0CH14"/>
<protein>
    <submittedName>
        <fullName evidence="2">Uncharacterized protein</fullName>
    </submittedName>
</protein>